<feature type="domain" description="RING-type" evidence="14">
    <location>
        <begin position="330"/>
        <end position="370"/>
    </location>
</feature>
<evidence type="ECO:0000313" key="15">
    <source>
        <dbReference type="EMBL" id="KAG2380032.1"/>
    </source>
</evidence>
<dbReference type="PANTHER" id="PTHR47355">
    <property type="entry name" value="E3 UBIQUITIN-PROTEIN LIGASE SPL2"/>
    <property type="match status" value="1"/>
</dbReference>
<dbReference type="AlphaFoldDB" id="A0A8T0JP76"/>
<comment type="catalytic activity">
    <reaction evidence="1">
        <text>S-ubiquitinyl-[E2 ubiquitin-conjugating enzyme]-L-cysteine + [acceptor protein]-L-lysine = [E2 ubiquitin-conjugating enzyme]-L-cysteine + N(6)-ubiquitinyl-[acceptor protein]-L-lysine.</text>
        <dbReference type="EC" id="2.3.2.27"/>
    </reaction>
</comment>
<evidence type="ECO:0000256" key="1">
    <source>
        <dbReference type="ARBA" id="ARBA00000900"/>
    </source>
</evidence>
<organism evidence="15 16">
    <name type="scientific">Phaseolus angularis</name>
    <name type="common">Azuki bean</name>
    <name type="synonym">Vigna angularis</name>
    <dbReference type="NCBI Taxonomy" id="3914"/>
    <lineage>
        <taxon>Eukaryota</taxon>
        <taxon>Viridiplantae</taxon>
        <taxon>Streptophyta</taxon>
        <taxon>Embryophyta</taxon>
        <taxon>Tracheophyta</taxon>
        <taxon>Spermatophyta</taxon>
        <taxon>Magnoliopsida</taxon>
        <taxon>eudicotyledons</taxon>
        <taxon>Gunneridae</taxon>
        <taxon>Pentapetalae</taxon>
        <taxon>rosids</taxon>
        <taxon>fabids</taxon>
        <taxon>Fabales</taxon>
        <taxon>Fabaceae</taxon>
        <taxon>Papilionoideae</taxon>
        <taxon>50 kb inversion clade</taxon>
        <taxon>NPAAA clade</taxon>
        <taxon>indigoferoid/millettioid clade</taxon>
        <taxon>Phaseoleae</taxon>
        <taxon>Vigna</taxon>
    </lineage>
</organism>
<dbReference type="Pfam" id="PF13920">
    <property type="entry name" value="zf-C3HC4_3"/>
    <property type="match status" value="1"/>
</dbReference>
<proteinExistence type="predicted"/>
<comment type="subcellular location">
    <subcellularLocation>
        <location evidence="2">Membrane</location>
        <topology evidence="2">Multi-pass membrane protein</topology>
    </subcellularLocation>
</comment>
<dbReference type="Pfam" id="PF12483">
    <property type="entry name" value="GIDE"/>
    <property type="match status" value="1"/>
</dbReference>
<name>A0A8T0JP76_PHAAN</name>
<evidence type="ECO:0000313" key="16">
    <source>
        <dbReference type="Proteomes" id="UP000743370"/>
    </source>
</evidence>
<dbReference type="GO" id="GO:0016567">
    <property type="term" value="P:protein ubiquitination"/>
    <property type="evidence" value="ECO:0007669"/>
    <property type="project" value="InterPro"/>
</dbReference>
<evidence type="ECO:0000256" key="8">
    <source>
        <dbReference type="ARBA" id="ARBA00022786"/>
    </source>
</evidence>
<dbReference type="CDD" id="cd23145">
    <property type="entry name" value="RING-HC_SPL2-like"/>
    <property type="match status" value="1"/>
</dbReference>
<dbReference type="GO" id="GO:0061630">
    <property type="term" value="F:ubiquitin protein ligase activity"/>
    <property type="evidence" value="ECO:0007669"/>
    <property type="project" value="UniProtKB-EC"/>
</dbReference>
<dbReference type="SMART" id="SM00184">
    <property type="entry name" value="RING"/>
    <property type="match status" value="1"/>
</dbReference>
<keyword evidence="10 13" id="KW-1133">Transmembrane helix</keyword>
<sequence length="382" mass="41985">MSHQEQALVSLLSQIALSFDGAVLGFALAYAAIRTLFKFSATSAALRKLRRAPSLSVSDLRSLLADTPSDADSTSDGGTIVIVRGTVNAKSAVDGSWKTLRPGVLVSRESGDKGVILQRTQTTILHFGLAIGKKKGFIKHIINCVLLFGNVPFVLIDVGRQPSTPEYVVVNMDGSRHPLPLTTVYHKLQPINASPYTFLQALFGHEYPVGLLDEEKILPLGKDITAVGLGSLNNGVAEIKSCKDLPYFLSDLSKDQMIVDLSIKTKILFWGGITLGSMSIGILGYAVVRNWNKWKQWKLQRQLQQQRQAVNNVEPQVDDEIEDVPDGQLCVICLMRRRRSAFIPCGHLVCCQGCAISVEREVAPKCPVCRQEIRNSVRIFET</sequence>
<comment type="caution">
    <text evidence="15">The sequence shown here is derived from an EMBL/GenBank/DDBJ whole genome shotgun (WGS) entry which is preliminary data.</text>
</comment>
<dbReference type="Gene3D" id="3.30.40.10">
    <property type="entry name" value="Zinc/RING finger domain, C3HC4 (zinc finger)"/>
    <property type="match status" value="1"/>
</dbReference>
<dbReference type="PROSITE" id="PS50089">
    <property type="entry name" value="ZF_RING_2"/>
    <property type="match status" value="1"/>
</dbReference>
<dbReference type="InterPro" id="IPR013083">
    <property type="entry name" value="Znf_RING/FYVE/PHD"/>
</dbReference>
<feature type="transmembrane region" description="Helical" evidence="13">
    <location>
        <begin position="267"/>
        <end position="288"/>
    </location>
</feature>
<dbReference type="GO" id="GO:0008270">
    <property type="term" value="F:zinc ion binding"/>
    <property type="evidence" value="ECO:0007669"/>
    <property type="project" value="UniProtKB-KW"/>
</dbReference>
<evidence type="ECO:0000256" key="10">
    <source>
        <dbReference type="ARBA" id="ARBA00022989"/>
    </source>
</evidence>
<evidence type="ECO:0000256" key="12">
    <source>
        <dbReference type="PROSITE-ProRule" id="PRU00175"/>
    </source>
</evidence>
<dbReference type="InterPro" id="IPR044247">
    <property type="entry name" value="SPL2-like"/>
</dbReference>
<dbReference type="GO" id="GO:0016020">
    <property type="term" value="C:membrane"/>
    <property type="evidence" value="ECO:0007669"/>
    <property type="project" value="UniProtKB-SubCell"/>
</dbReference>
<evidence type="ECO:0000256" key="4">
    <source>
        <dbReference type="ARBA" id="ARBA00022679"/>
    </source>
</evidence>
<protein>
    <recommendedName>
        <fullName evidence="3">RING-type E3 ubiquitin transferase</fullName>
        <ecNumber evidence="3">2.3.2.27</ecNumber>
    </recommendedName>
</protein>
<gene>
    <name evidence="15" type="ORF">HKW66_Vig0168110</name>
</gene>
<dbReference type="InterPro" id="IPR001841">
    <property type="entry name" value="Znf_RING"/>
</dbReference>
<dbReference type="EMBL" id="JABFOF010000009">
    <property type="protein sequence ID" value="KAG2380032.1"/>
    <property type="molecule type" value="Genomic_DNA"/>
</dbReference>
<evidence type="ECO:0000256" key="3">
    <source>
        <dbReference type="ARBA" id="ARBA00012483"/>
    </source>
</evidence>
<keyword evidence="8" id="KW-0833">Ubl conjugation pathway</keyword>
<keyword evidence="9" id="KW-0862">Zinc</keyword>
<dbReference type="PANTHER" id="PTHR47355:SF1">
    <property type="entry name" value="E3 UBIQUITIN-PROTEIN LIGASE SPL2"/>
    <property type="match status" value="1"/>
</dbReference>
<dbReference type="EC" id="2.3.2.27" evidence="3"/>
<evidence type="ECO:0000256" key="13">
    <source>
        <dbReference type="SAM" id="Phobius"/>
    </source>
</evidence>
<keyword evidence="4" id="KW-0808">Transferase</keyword>
<evidence type="ECO:0000259" key="14">
    <source>
        <dbReference type="PROSITE" id="PS50089"/>
    </source>
</evidence>
<keyword evidence="5 13" id="KW-0812">Transmembrane</keyword>
<evidence type="ECO:0000256" key="6">
    <source>
        <dbReference type="ARBA" id="ARBA00022723"/>
    </source>
</evidence>
<evidence type="ECO:0000256" key="7">
    <source>
        <dbReference type="ARBA" id="ARBA00022771"/>
    </source>
</evidence>
<evidence type="ECO:0000256" key="5">
    <source>
        <dbReference type="ARBA" id="ARBA00022692"/>
    </source>
</evidence>
<evidence type="ECO:0000256" key="9">
    <source>
        <dbReference type="ARBA" id="ARBA00022833"/>
    </source>
</evidence>
<keyword evidence="11 13" id="KW-0472">Membrane</keyword>
<keyword evidence="6" id="KW-0479">Metal-binding</keyword>
<keyword evidence="7 12" id="KW-0863">Zinc-finger</keyword>
<evidence type="ECO:0000256" key="11">
    <source>
        <dbReference type="ARBA" id="ARBA00023136"/>
    </source>
</evidence>
<dbReference type="Proteomes" id="UP000743370">
    <property type="component" value="Unassembled WGS sequence"/>
</dbReference>
<reference evidence="15 16" key="1">
    <citation type="submission" date="2020-05" db="EMBL/GenBank/DDBJ databases">
        <title>Vigna angularis (adzuki bean) Var. LongXiaoDou No. 4 denovo assembly.</title>
        <authorList>
            <person name="Xiang H."/>
        </authorList>
    </citation>
    <scope>NUCLEOTIDE SEQUENCE [LARGE SCALE GENOMIC DNA]</scope>
    <source>
        <tissue evidence="15">Leaf</tissue>
    </source>
</reference>
<accession>A0A8T0JP76</accession>
<evidence type="ECO:0000256" key="2">
    <source>
        <dbReference type="ARBA" id="ARBA00004141"/>
    </source>
</evidence>
<dbReference type="SUPFAM" id="SSF57850">
    <property type="entry name" value="RING/U-box"/>
    <property type="match status" value="1"/>
</dbReference>
<dbReference type="InterPro" id="IPR022170">
    <property type="entry name" value="MUL1-like"/>
</dbReference>